<evidence type="ECO:0000256" key="5">
    <source>
        <dbReference type="ARBA" id="ARBA00023012"/>
    </source>
</evidence>
<evidence type="ECO:0000313" key="9">
    <source>
        <dbReference type="Proteomes" id="UP000601108"/>
    </source>
</evidence>
<evidence type="ECO:0000256" key="2">
    <source>
        <dbReference type="ARBA" id="ARBA00012438"/>
    </source>
</evidence>
<organism evidence="8 9">
    <name type="scientific">Aquimarina muelleri</name>
    <dbReference type="NCBI Taxonomy" id="279356"/>
    <lineage>
        <taxon>Bacteria</taxon>
        <taxon>Pseudomonadati</taxon>
        <taxon>Bacteroidota</taxon>
        <taxon>Flavobacteriia</taxon>
        <taxon>Flavobacteriales</taxon>
        <taxon>Flavobacteriaceae</taxon>
        <taxon>Aquimarina</taxon>
    </lineage>
</organism>
<reference evidence="8 9" key="1">
    <citation type="journal article" date="2014" name="Int. J. Syst. Evol. Microbiol.">
        <title>Complete genome sequence of Corynebacterium casei LMG S-19264T (=DSM 44701T), isolated from a smear-ripened cheese.</title>
        <authorList>
            <consortium name="US DOE Joint Genome Institute (JGI-PGF)"/>
            <person name="Walter F."/>
            <person name="Albersmeier A."/>
            <person name="Kalinowski J."/>
            <person name="Ruckert C."/>
        </authorList>
    </citation>
    <scope>NUCLEOTIDE SEQUENCE [LARGE SCALE GENOMIC DNA]</scope>
    <source>
        <strain evidence="8 9">KCTC 12285</strain>
    </source>
</reference>
<dbReference type="InterPro" id="IPR011990">
    <property type="entry name" value="TPR-like_helical_dom_sf"/>
</dbReference>
<keyword evidence="6" id="KW-0472">Membrane</keyword>
<dbReference type="GO" id="GO:0000160">
    <property type="term" value="P:phosphorelay signal transduction system"/>
    <property type="evidence" value="ECO:0007669"/>
    <property type="project" value="UniProtKB-KW"/>
</dbReference>
<evidence type="ECO:0000259" key="7">
    <source>
        <dbReference type="Pfam" id="PF02518"/>
    </source>
</evidence>
<keyword evidence="3" id="KW-0808">Transferase</keyword>
<dbReference type="Gene3D" id="1.25.40.10">
    <property type="entry name" value="Tetratricopeptide repeat domain"/>
    <property type="match status" value="2"/>
</dbReference>
<dbReference type="SUPFAM" id="SSF55874">
    <property type="entry name" value="ATPase domain of HSP90 chaperone/DNA topoisomerase II/histidine kinase"/>
    <property type="match status" value="1"/>
</dbReference>
<dbReference type="PANTHER" id="PTHR24421">
    <property type="entry name" value="NITRATE/NITRITE SENSOR PROTEIN NARX-RELATED"/>
    <property type="match status" value="1"/>
</dbReference>
<dbReference type="Gene3D" id="3.30.565.10">
    <property type="entry name" value="Histidine kinase-like ATPase, C-terminal domain"/>
    <property type="match status" value="1"/>
</dbReference>
<dbReference type="AlphaFoldDB" id="A0A918JXI4"/>
<dbReference type="InterPro" id="IPR003594">
    <property type="entry name" value="HATPase_dom"/>
</dbReference>
<keyword evidence="5" id="KW-0902">Two-component regulatory system</keyword>
<keyword evidence="9" id="KW-1185">Reference proteome</keyword>
<dbReference type="EMBL" id="BMWS01000018">
    <property type="protein sequence ID" value="GGX24459.1"/>
    <property type="molecule type" value="Genomic_DNA"/>
</dbReference>
<name>A0A918JXI4_9FLAO</name>
<dbReference type="InterPro" id="IPR036890">
    <property type="entry name" value="HATPase_C_sf"/>
</dbReference>
<keyword evidence="6" id="KW-0812">Transmembrane</keyword>
<feature type="transmembrane region" description="Helical" evidence="6">
    <location>
        <begin position="435"/>
        <end position="454"/>
    </location>
</feature>
<evidence type="ECO:0000256" key="4">
    <source>
        <dbReference type="ARBA" id="ARBA00022777"/>
    </source>
</evidence>
<dbReference type="CDD" id="cd16917">
    <property type="entry name" value="HATPase_UhpB-NarQ-NarX-like"/>
    <property type="match status" value="1"/>
</dbReference>
<evidence type="ECO:0000313" key="8">
    <source>
        <dbReference type="EMBL" id="GGX24459.1"/>
    </source>
</evidence>
<evidence type="ECO:0000256" key="6">
    <source>
        <dbReference type="SAM" id="Phobius"/>
    </source>
</evidence>
<comment type="caution">
    <text evidence="8">The sequence shown here is derived from an EMBL/GenBank/DDBJ whole genome shotgun (WGS) entry which is preliminary data.</text>
</comment>
<keyword evidence="4" id="KW-0418">Kinase</keyword>
<evidence type="ECO:0000256" key="3">
    <source>
        <dbReference type="ARBA" id="ARBA00022679"/>
    </source>
</evidence>
<dbReference type="Pfam" id="PF02518">
    <property type="entry name" value="HATPase_c"/>
    <property type="match status" value="1"/>
</dbReference>
<dbReference type="InterPro" id="IPR050482">
    <property type="entry name" value="Sensor_HK_TwoCompSys"/>
</dbReference>
<keyword evidence="6" id="KW-1133">Transmembrane helix</keyword>
<feature type="domain" description="Histidine kinase/HSP90-like ATPase" evidence="7">
    <location>
        <begin position="572"/>
        <end position="658"/>
    </location>
</feature>
<dbReference type="SUPFAM" id="SSF48452">
    <property type="entry name" value="TPR-like"/>
    <property type="match status" value="2"/>
</dbReference>
<gene>
    <name evidence="8" type="ORF">GCM10007384_27080</name>
</gene>
<dbReference type="PANTHER" id="PTHR24421:SF10">
    <property type="entry name" value="NITRATE_NITRITE SENSOR PROTEIN NARQ"/>
    <property type="match status" value="1"/>
</dbReference>
<dbReference type="GO" id="GO:0004673">
    <property type="term" value="F:protein histidine kinase activity"/>
    <property type="evidence" value="ECO:0007669"/>
    <property type="project" value="UniProtKB-EC"/>
</dbReference>
<proteinExistence type="predicted"/>
<comment type="catalytic activity">
    <reaction evidence="1">
        <text>ATP + protein L-histidine = ADP + protein N-phospho-L-histidine.</text>
        <dbReference type="EC" id="2.7.13.3"/>
    </reaction>
</comment>
<accession>A0A918JXI4</accession>
<protein>
    <recommendedName>
        <fullName evidence="2">histidine kinase</fullName>
        <ecNumber evidence="2">2.7.13.3</ecNumber>
    </recommendedName>
</protein>
<sequence length="659" mass="76786">MKHNTVASLFFLGIWILVVFNSCRSENSKEVSVSSITQKKIDSLNRYYDFAFKDSNDKGKKLKALDHFLKGAKVLNYDSLQYKGFILQTKLLNKYGDTPKAIEQSYRLLEFAKQNNDSFYIGKALYKLGLYNKRLDNYLEAFQFYNESFKINRNIKDSTIAGKCLMEMANIHIAFGDHNASKTTATDGLKYLENSTEYRTISGLYHGISISFYELGNQEEALLWNSKILHLCNDSIAKKNIGIHNLPIFNNFRANILAEQQKYAESIDILQALLKEENVIQKRTQYAQELSNLGYIKFLQNPKNPESETMLLQALDIREQEEDIFGLFNSNIHLTKYYRDKNIEKAKHHAYKAYQSLDGFEDYEALLEVLTLITELNPDSLEDYQRFKDASLKLMQLRKKTREIYAPTRFENESLLKQNEEKNLKISEVRNQNTIYLLGMLLLVTGIGFVIYFFRQQMRYLNQENKIIQFQASYETETRIAKRLHDELGNDIFQVMMQYQNDPHDPQIKDKLNKSYIKARDISRENNEFEIGDTYAEELSNMLQNYTQNGIQLIAIGFDTIDWNKLDKTIKITVYRVLQELMTNMQKHSKASLVKLVFSNTKDFLNIKYTDNGVGVTEEHVKSKNGLRNTENRIRAIRGTLIFESEKDKGFTAEIQIPN</sequence>
<dbReference type="RefSeq" id="WP_027412259.1">
    <property type="nucleotide sequence ID" value="NZ_BMWS01000018.1"/>
</dbReference>
<dbReference type="EC" id="2.7.13.3" evidence="2"/>
<dbReference type="Proteomes" id="UP000601108">
    <property type="component" value="Unassembled WGS sequence"/>
</dbReference>
<evidence type="ECO:0000256" key="1">
    <source>
        <dbReference type="ARBA" id="ARBA00000085"/>
    </source>
</evidence>